<dbReference type="AlphaFoldDB" id="A0A1H2S835"/>
<dbReference type="STRING" id="670155.SAMN04488001_0724"/>
<dbReference type="EMBL" id="FNOI01000001">
    <property type="protein sequence ID" value="SDW27686.1"/>
    <property type="molecule type" value="Genomic_DNA"/>
</dbReference>
<protein>
    <submittedName>
        <fullName evidence="1">ABC transporter, phosphonate, substrate-binding protein</fullName>
    </submittedName>
</protein>
<accession>A0A1H2S835</accession>
<evidence type="ECO:0000313" key="2">
    <source>
        <dbReference type="Proteomes" id="UP000199441"/>
    </source>
</evidence>
<dbReference type="OrthoDB" id="7353682at2"/>
<sequence>MIASLPMYDRAETAAANDRFWKLIRAGLPADAPQALCRHIPDLMTHWQSPNLMLSQTCGFPYRAGLSDKVALVATPVLNLDCRAGHYYSVLIAHKNRTGSPLAAFDGATAAYNDPLSQSGWAALYHHMEDAGLHLGTRLATGAHLASALAVTEGRADIAAIDALTWQMISKWDSIADALCVIDTTAPTPALPYICSKSAPRAAMLRALQDAIHDLSPADKACLGISDITTLSPEAYLAVKTPPAPQPYPA</sequence>
<dbReference type="PANTHER" id="PTHR35841:SF1">
    <property type="entry name" value="PHOSPHONATES-BINDING PERIPLASMIC PROTEIN"/>
    <property type="match status" value="1"/>
</dbReference>
<organism evidence="1 2">
    <name type="scientific">Litoreibacter albidus</name>
    <dbReference type="NCBI Taxonomy" id="670155"/>
    <lineage>
        <taxon>Bacteria</taxon>
        <taxon>Pseudomonadati</taxon>
        <taxon>Pseudomonadota</taxon>
        <taxon>Alphaproteobacteria</taxon>
        <taxon>Rhodobacterales</taxon>
        <taxon>Roseobacteraceae</taxon>
        <taxon>Litoreibacter</taxon>
    </lineage>
</organism>
<dbReference type="PANTHER" id="PTHR35841">
    <property type="entry name" value="PHOSPHONATES-BINDING PERIPLASMIC PROTEIN"/>
    <property type="match status" value="1"/>
</dbReference>
<name>A0A1H2S835_9RHOB</name>
<dbReference type="Gene3D" id="3.40.190.10">
    <property type="entry name" value="Periplasmic binding protein-like II"/>
    <property type="match status" value="1"/>
</dbReference>
<dbReference type="Proteomes" id="UP000199441">
    <property type="component" value="Unassembled WGS sequence"/>
</dbReference>
<dbReference type="RefSeq" id="WP_089944532.1">
    <property type="nucleotide sequence ID" value="NZ_FNOI01000001.1"/>
</dbReference>
<dbReference type="Pfam" id="PF12974">
    <property type="entry name" value="Phosphonate-bd"/>
    <property type="match status" value="1"/>
</dbReference>
<keyword evidence="2" id="KW-1185">Reference proteome</keyword>
<evidence type="ECO:0000313" key="1">
    <source>
        <dbReference type="EMBL" id="SDW27686.1"/>
    </source>
</evidence>
<proteinExistence type="predicted"/>
<gene>
    <name evidence="1" type="ORF">SAMN04488001_0724</name>
</gene>
<dbReference type="SUPFAM" id="SSF53850">
    <property type="entry name" value="Periplasmic binding protein-like II"/>
    <property type="match status" value="1"/>
</dbReference>
<reference evidence="2" key="1">
    <citation type="submission" date="2016-10" db="EMBL/GenBank/DDBJ databases">
        <authorList>
            <person name="Varghese N."/>
            <person name="Submissions S."/>
        </authorList>
    </citation>
    <scope>NUCLEOTIDE SEQUENCE [LARGE SCALE GENOMIC DNA]</scope>
    <source>
        <strain evidence="2">DSM 26922</strain>
    </source>
</reference>